<reference evidence="2" key="2">
    <citation type="submission" date="2015-07" db="EMBL/GenBank/DDBJ databases">
        <authorList>
            <person name="Noorani M."/>
        </authorList>
    </citation>
    <scope>NUCLEOTIDE SEQUENCE</scope>
    <source>
        <strain evidence="2">Yugu1</strain>
    </source>
</reference>
<evidence type="ECO:0000313" key="2">
    <source>
        <dbReference type="EMBL" id="RCV42814.1"/>
    </source>
</evidence>
<name>A0A368SKE6_SETIT</name>
<accession>A0A368SKE6</accession>
<organism evidence="2">
    <name type="scientific">Setaria italica</name>
    <name type="common">Foxtail millet</name>
    <name type="synonym">Panicum italicum</name>
    <dbReference type="NCBI Taxonomy" id="4555"/>
    <lineage>
        <taxon>Eukaryota</taxon>
        <taxon>Viridiplantae</taxon>
        <taxon>Streptophyta</taxon>
        <taxon>Embryophyta</taxon>
        <taxon>Tracheophyta</taxon>
        <taxon>Spermatophyta</taxon>
        <taxon>Magnoliopsida</taxon>
        <taxon>Liliopsida</taxon>
        <taxon>Poales</taxon>
        <taxon>Poaceae</taxon>
        <taxon>PACMAD clade</taxon>
        <taxon>Panicoideae</taxon>
        <taxon>Panicodae</taxon>
        <taxon>Paniceae</taxon>
        <taxon>Cenchrinae</taxon>
        <taxon>Setaria</taxon>
    </lineage>
</organism>
<dbReference type="AlphaFoldDB" id="A0A368SKE6"/>
<evidence type="ECO:0000256" key="1">
    <source>
        <dbReference type="SAM" id="MobiDB-lite"/>
    </source>
</evidence>
<gene>
    <name evidence="2" type="ORF">SETIT_9G245800v2</name>
</gene>
<sequence>MKPPASRGGGELVTRRRVGGSLASLGGGGGGESAIQREGGWWAVQNGGSLVPVRSATSERACPPSSEDNGSCGDARSRGLRVGRCPVLAEGPRWEDGNIIGTQADGENVEAATGRRRSAGDGDGVRSGMGTPDPRRMSLNEGEGDLPADDEDEANPDEPEAA</sequence>
<dbReference type="EMBL" id="CM003536">
    <property type="protein sequence ID" value="RCV42814.1"/>
    <property type="molecule type" value="Genomic_DNA"/>
</dbReference>
<feature type="region of interest" description="Disordered" evidence="1">
    <location>
        <begin position="1"/>
        <end position="40"/>
    </location>
</feature>
<feature type="compositionally biased region" description="Acidic residues" evidence="1">
    <location>
        <begin position="142"/>
        <end position="162"/>
    </location>
</feature>
<feature type="region of interest" description="Disordered" evidence="1">
    <location>
        <begin position="54"/>
        <end position="162"/>
    </location>
</feature>
<protein>
    <submittedName>
        <fullName evidence="2">Uncharacterized protein</fullName>
    </submittedName>
</protein>
<reference evidence="2" key="1">
    <citation type="journal article" date="2012" name="Nat. Biotechnol.">
        <title>Reference genome sequence of the model plant Setaria.</title>
        <authorList>
            <person name="Bennetzen J.L."/>
            <person name="Schmutz J."/>
            <person name="Wang H."/>
            <person name="Percifield R."/>
            <person name="Hawkins J."/>
            <person name="Pontaroli A.C."/>
            <person name="Estep M."/>
            <person name="Feng L."/>
            <person name="Vaughn J.N."/>
            <person name="Grimwood J."/>
            <person name="Jenkins J."/>
            <person name="Barry K."/>
            <person name="Lindquist E."/>
            <person name="Hellsten U."/>
            <person name="Deshpande S."/>
            <person name="Wang X."/>
            <person name="Wu X."/>
            <person name="Mitros T."/>
            <person name="Triplett J."/>
            <person name="Yang X."/>
            <person name="Ye C.Y."/>
            <person name="Mauro-Herrera M."/>
            <person name="Wang L."/>
            <person name="Li P."/>
            <person name="Sharma M."/>
            <person name="Sharma R."/>
            <person name="Ronald P.C."/>
            <person name="Panaud O."/>
            <person name="Kellogg E.A."/>
            <person name="Brutnell T.P."/>
            <person name="Doust A.N."/>
            <person name="Tuskan G.A."/>
            <person name="Rokhsar D."/>
            <person name="Devos K.M."/>
        </authorList>
    </citation>
    <scope>NUCLEOTIDE SEQUENCE [LARGE SCALE GENOMIC DNA]</scope>
    <source>
        <strain evidence="2">Yugu1</strain>
    </source>
</reference>
<proteinExistence type="predicted"/>